<dbReference type="PANTHER" id="PTHR34227:SF11">
    <property type="entry name" value="CHAPERONE PROTEIN TORD"/>
    <property type="match status" value="1"/>
</dbReference>
<keyword evidence="3" id="KW-1185">Reference proteome</keyword>
<dbReference type="NCBIfam" id="NF003442">
    <property type="entry name" value="PRK04976.1"/>
    <property type="match status" value="1"/>
</dbReference>
<evidence type="ECO:0000313" key="2">
    <source>
        <dbReference type="EMBL" id="CAH0540544.1"/>
    </source>
</evidence>
<reference evidence="2" key="1">
    <citation type="submission" date="2021-11" db="EMBL/GenBank/DDBJ databases">
        <authorList>
            <person name="Rodrigo-Torres L."/>
            <person name="Arahal R. D."/>
            <person name="Lucena T."/>
        </authorList>
    </citation>
    <scope>NUCLEOTIDE SEQUENCE</scope>
    <source>
        <strain evidence="2">CECT 7928</strain>
    </source>
</reference>
<evidence type="ECO:0000256" key="1">
    <source>
        <dbReference type="ARBA" id="ARBA00023186"/>
    </source>
</evidence>
<dbReference type="Gene3D" id="1.20.120.1820">
    <property type="match status" value="1"/>
</dbReference>
<keyword evidence="1" id="KW-0143">Chaperone</keyword>
<dbReference type="PANTHER" id="PTHR34227">
    <property type="entry name" value="CHAPERONE PROTEIN YCDY"/>
    <property type="match status" value="1"/>
</dbReference>
<dbReference type="InterPro" id="IPR036411">
    <property type="entry name" value="TorD-like_sf"/>
</dbReference>
<comment type="caution">
    <text evidence="2">The sequence shown here is derived from an EMBL/GenBank/DDBJ whole genome shotgun (WGS) entry which is preliminary data.</text>
</comment>
<dbReference type="InterPro" id="IPR050289">
    <property type="entry name" value="TorD/DmsD_chaperones"/>
</dbReference>
<dbReference type="SUPFAM" id="SSF89155">
    <property type="entry name" value="TorD-like"/>
    <property type="match status" value="1"/>
</dbReference>
<dbReference type="RefSeq" id="WP_237362458.1">
    <property type="nucleotide sequence ID" value="NZ_CAKLDM010000002.1"/>
</dbReference>
<dbReference type="Pfam" id="PF02613">
    <property type="entry name" value="Nitrate_red_del"/>
    <property type="match status" value="1"/>
</dbReference>
<dbReference type="InterPro" id="IPR020945">
    <property type="entry name" value="DMSO/NO3_reduct_chaperone"/>
</dbReference>
<dbReference type="InterPro" id="IPR036386">
    <property type="entry name" value="HscB_C_sf"/>
</dbReference>
<sequence length="222" mass="25583">MIDLKAFNDKRAEIYWWIASIFIKELSEAELEQYRSSEIKTFIESLGDVPVLTEPSDDLLKCINKICHMDDPQLQLSSDFSDLFLSSDKRSISACASSYQNMANPAHKVSAQEIINIMQSHNITLDQIHNEPADHISNILDFLGNLIIRSNELEQRPHLESALKEQETFIRSYLLSWMYDFKEQINAKDQFGFYAAFTRLLVSFLELDCEYLASPDTANRNS</sequence>
<name>A0ABN8E4X7_9VIBR</name>
<accession>A0ABN8E4X7</accession>
<evidence type="ECO:0000313" key="3">
    <source>
        <dbReference type="Proteomes" id="UP000838748"/>
    </source>
</evidence>
<organism evidence="2 3">
    <name type="scientific">Vibrio marisflavi CECT 7928</name>
    <dbReference type="NCBI Taxonomy" id="634439"/>
    <lineage>
        <taxon>Bacteria</taxon>
        <taxon>Pseudomonadati</taxon>
        <taxon>Pseudomonadota</taxon>
        <taxon>Gammaproteobacteria</taxon>
        <taxon>Vibrionales</taxon>
        <taxon>Vibrionaceae</taxon>
        <taxon>Vibrio</taxon>
    </lineage>
</organism>
<dbReference type="EMBL" id="CAKLDM010000002">
    <property type="protein sequence ID" value="CAH0540544.1"/>
    <property type="molecule type" value="Genomic_DNA"/>
</dbReference>
<dbReference type="Proteomes" id="UP000838748">
    <property type="component" value="Unassembled WGS sequence"/>
</dbReference>
<gene>
    <name evidence="2" type="primary">torD</name>
    <name evidence="2" type="ORF">VMF7928_02944</name>
</gene>
<proteinExistence type="predicted"/>
<protein>
    <submittedName>
        <fullName evidence="2">Chaperone protein TorD</fullName>
    </submittedName>
</protein>
<dbReference type="Gene3D" id="1.20.1280.20">
    <property type="entry name" value="HscB, C-terminal domain"/>
    <property type="match status" value="1"/>
</dbReference>